<accession>A0A1D6GB20</accession>
<reference evidence="2" key="1">
    <citation type="submission" date="2015-12" db="EMBL/GenBank/DDBJ databases">
        <title>Update maize B73 reference genome by single molecule sequencing technologies.</title>
        <authorList>
            <consortium name="Maize Genome Sequencing Project"/>
            <person name="Ware D."/>
        </authorList>
    </citation>
    <scope>NUCLEOTIDE SEQUENCE</scope>
    <source>
        <tissue evidence="2">Seedling</tissue>
    </source>
</reference>
<sequence length="253" mass="27827">MRSAISETFPEPNRRLLQRILKMMHTVASHTSENRMTASAVAACMAPLLLRPLLAGECEMDEVFDMDGDDSAQLLAAANAANSAQGIVATLLEEYEGIFHDEHLICSLSPESQIEDSGTEASTDDGNLEAKGNGFHDAENDVDQELDDDNGVEHILSGKLSESSGYAGSDLYDYKVWFCVLHSFDFSDACLENQITALENKCSGDYQWIGFCHNDLQNGNIMIDEKTNVLTIIVIHGEDWVSYNNVRAANEPI</sequence>
<feature type="region of interest" description="Disordered" evidence="1">
    <location>
        <begin position="112"/>
        <end position="139"/>
    </location>
</feature>
<dbReference type="STRING" id="4577.A0A1D6GB20"/>
<dbReference type="ExpressionAtlas" id="A0A1D6GB20">
    <property type="expression patterns" value="baseline and differential"/>
</dbReference>
<dbReference type="InterPro" id="IPR052799">
    <property type="entry name" value="Rho_GAP_Regulators"/>
</dbReference>
<dbReference type="InterPro" id="IPR011009">
    <property type="entry name" value="Kinase-like_dom_sf"/>
</dbReference>
<dbReference type="PaxDb" id="4577-GRMZM2G045660_P01"/>
<dbReference type="Gene3D" id="3.90.1200.10">
    <property type="match status" value="1"/>
</dbReference>
<dbReference type="PANTHER" id="PTHR46265:SF2">
    <property type="entry name" value="RHO GTPASE-ACTIVATING PROTEIN 7"/>
    <property type="match status" value="1"/>
</dbReference>
<dbReference type="GO" id="GO:0016301">
    <property type="term" value="F:kinase activity"/>
    <property type="evidence" value="ECO:0007669"/>
    <property type="project" value="UniProtKB-KW"/>
</dbReference>
<dbReference type="InParanoid" id="A0A1D6GB20"/>
<dbReference type="SUPFAM" id="SSF48350">
    <property type="entry name" value="GTPase activation domain, GAP"/>
    <property type="match status" value="1"/>
</dbReference>
<dbReference type="GO" id="GO:0007165">
    <property type="term" value="P:signal transduction"/>
    <property type="evidence" value="ECO:0007669"/>
    <property type="project" value="InterPro"/>
</dbReference>
<dbReference type="EMBL" id="CM000784">
    <property type="protein sequence ID" value="AQL00286.1"/>
    <property type="molecule type" value="Genomic_DNA"/>
</dbReference>
<name>A0A1D6GB20_MAIZE</name>
<protein>
    <submittedName>
        <fullName evidence="2">Putative choline/ethanolamine kinase</fullName>
    </submittedName>
</protein>
<evidence type="ECO:0000256" key="1">
    <source>
        <dbReference type="SAM" id="MobiDB-lite"/>
    </source>
</evidence>
<keyword evidence="2" id="KW-0808">Transferase</keyword>
<dbReference type="PROSITE" id="PS50238">
    <property type="entry name" value="RHOGAP"/>
    <property type="match status" value="1"/>
</dbReference>
<dbReference type="PANTHER" id="PTHR46265">
    <property type="entry name" value="RHO GTPASE-ACTIVATING PROTEIN 7"/>
    <property type="match status" value="1"/>
</dbReference>
<organism evidence="2">
    <name type="scientific">Zea mays</name>
    <name type="common">Maize</name>
    <dbReference type="NCBI Taxonomy" id="4577"/>
    <lineage>
        <taxon>Eukaryota</taxon>
        <taxon>Viridiplantae</taxon>
        <taxon>Streptophyta</taxon>
        <taxon>Embryophyta</taxon>
        <taxon>Tracheophyta</taxon>
        <taxon>Spermatophyta</taxon>
        <taxon>Magnoliopsida</taxon>
        <taxon>Liliopsida</taxon>
        <taxon>Poales</taxon>
        <taxon>Poaceae</taxon>
        <taxon>PACMAD clade</taxon>
        <taxon>Panicoideae</taxon>
        <taxon>Andropogonodae</taxon>
        <taxon>Andropogoneae</taxon>
        <taxon>Tripsacinae</taxon>
        <taxon>Zea</taxon>
    </lineage>
</organism>
<dbReference type="SUPFAM" id="SSF56112">
    <property type="entry name" value="Protein kinase-like (PK-like)"/>
    <property type="match status" value="1"/>
</dbReference>
<dbReference type="Pfam" id="PF00620">
    <property type="entry name" value="RhoGAP"/>
    <property type="match status" value="1"/>
</dbReference>
<proteinExistence type="predicted"/>
<evidence type="ECO:0000313" key="2">
    <source>
        <dbReference type="EMBL" id="AQL00286.1"/>
    </source>
</evidence>
<feature type="compositionally biased region" description="Acidic residues" evidence="1">
    <location>
        <begin position="113"/>
        <end position="127"/>
    </location>
</feature>
<dbReference type="Gene3D" id="1.10.555.10">
    <property type="entry name" value="Rho GTPase activation protein"/>
    <property type="match status" value="1"/>
</dbReference>
<gene>
    <name evidence="2" type="ORF">ZEAMMB73_Zm00001d012682</name>
</gene>
<dbReference type="InterPro" id="IPR008936">
    <property type="entry name" value="Rho_GTPase_activation_prot"/>
</dbReference>
<dbReference type="AlphaFoldDB" id="A0A1D6GB20"/>
<keyword evidence="2" id="KW-0418">Kinase</keyword>
<dbReference type="InterPro" id="IPR000198">
    <property type="entry name" value="RhoGAP_dom"/>
</dbReference>